<feature type="transmembrane region" description="Helical" evidence="5">
    <location>
        <begin position="145"/>
        <end position="165"/>
    </location>
</feature>
<feature type="transmembrane region" description="Helical" evidence="5">
    <location>
        <begin position="328"/>
        <end position="345"/>
    </location>
</feature>
<feature type="transmembrane region" description="Helical" evidence="5">
    <location>
        <begin position="271"/>
        <end position="291"/>
    </location>
</feature>
<evidence type="ECO:0000313" key="8">
    <source>
        <dbReference type="Proteomes" id="UP000563898"/>
    </source>
</evidence>
<protein>
    <submittedName>
        <fullName evidence="7">APC family permease</fullName>
    </submittedName>
</protein>
<dbReference type="PANTHER" id="PTHR42770">
    <property type="entry name" value="AMINO ACID TRANSPORTER-RELATED"/>
    <property type="match status" value="1"/>
</dbReference>
<feature type="transmembrane region" description="Helical" evidence="5">
    <location>
        <begin position="81"/>
        <end position="107"/>
    </location>
</feature>
<evidence type="ECO:0000313" key="7">
    <source>
        <dbReference type="EMBL" id="NKY03906.1"/>
    </source>
</evidence>
<comment type="caution">
    <text evidence="7">The sequence shown here is derived from an EMBL/GenBank/DDBJ whole genome shotgun (WGS) entry which is preliminary data.</text>
</comment>
<gene>
    <name evidence="7" type="ORF">HGA05_20255</name>
</gene>
<reference evidence="7 8" key="1">
    <citation type="submission" date="2020-04" db="EMBL/GenBank/DDBJ databases">
        <title>MicrobeNet Type strains.</title>
        <authorList>
            <person name="Nicholson A.C."/>
        </authorList>
    </citation>
    <scope>NUCLEOTIDE SEQUENCE [LARGE SCALE GENOMIC DNA]</scope>
    <source>
        <strain evidence="7 8">ATCC BAA-14</strain>
    </source>
</reference>
<feature type="transmembrane region" description="Helical" evidence="5">
    <location>
        <begin position="222"/>
        <end position="244"/>
    </location>
</feature>
<dbReference type="AlphaFoldDB" id="A0A846WSJ2"/>
<dbReference type="EMBL" id="JAAXPC010000013">
    <property type="protein sequence ID" value="NKY03906.1"/>
    <property type="molecule type" value="Genomic_DNA"/>
</dbReference>
<sequence>MGGVSLALTVLAFSAPLSVVSGYIPFTIVFNGMGAPFAFVLATAILLLFSVGYVTMAKWLPRPGAFYAFISTGLGKATGLGAAYLAWISYLLVLTGTCAFLGISATALIENFGGSHTPWWLWSTLAWLLVSVLGYFNIELSAKVLSIAMVLEVTLVVIFDAFVVGQGGSEGLSANPFSPITFLHGDIGVTMLFAMMVFMGFEATAIFREEVRDPEKTIPRATYGAVIFVGVLYTASCYALVVAFGSRAVDTATAAPAQMFNKAIGDFVNPVFVNIALTLVITSVLAAMLSIHNVIARYAYNLSTDGALPRYFSQVHARHGSPARASNLVAAAAGLVVLGMATLPFDENVLYAQLVGLGSLGVLALMAVVSISVVVWFARKRGMISESALKCYVAPGIAAVALTVTVILAVLHLELLVGGEPGQYTWLIAILAAIFATGVLVALYFRRARPEKYVHLGRTD</sequence>
<keyword evidence="4 5" id="KW-0472">Membrane</keyword>
<comment type="subcellular location">
    <subcellularLocation>
        <location evidence="1">Membrane</location>
        <topology evidence="1">Multi-pass membrane protein</topology>
    </subcellularLocation>
</comment>
<accession>A0A846WSJ2</accession>
<feature type="transmembrane region" description="Helical" evidence="5">
    <location>
        <begin position="177"/>
        <end position="201"/>
    </location>
</feature>
<dbReference type="PIRSF" id="PIRSF006060">
    <property type="entry name" value="AA_transporter"/>
    <property type="match status" value="1"/>
</dbReference>
<feature type="transmembrane region" description="Helical" evidence="5">
    <location>
        <begin position="37"/>
        <end position="60"/>
    </location>
</feature>
<feature type="transmembrane region" description="Helical" evidence="5">
    <location>
        <begin position="389"/>
        <end position="412"/>
    </location>
</feature>
<evidence type="ECO:0000256" key="3">
    <source>
        <dbReference type="ARBA" id="ARBA00022989"/>
    </source>
</evidence>
<keyword evidence="2 5" id="KW-0812">Transmembrane</keyword>
<feature type="transmembrane region" description="Helical" evidence="5">
    <location>
        <begin position="119"/>
        <end position="138"/>
    </location>
</feature>
<dbReference type="PANTHER" id="PTHR42770:SF16">
    <property type="entry name" value="AMINO ACID PERMEASE"/>
    <property type="match status" value="1"/>
</dbReference>
<evidence type="ECO:0000256" key="2">
    <source>
        <dbReference type="ARBA" id="ARBA00022692"/>
    </source>
</evidence>
<name>A0A846WSJ2_9ACTN</name>
<dbReference type="InterPro" id="IPR050367">
    <property type="entry name" value="APC_superfamily"/>
</dbReference>
<dbReference type="Proteomes" id="UP000563898">
    <property type="component" value="Unassembled WGS sequence"/>
</dbReference>
<evidence type="ECO:0000259" key="6">
    <source>
        <dbReference type="Pfam" id="PF00324"/>
    </source>
</evidence>
<evidence type="ECO:0000256" key="1">
    <source>
        <dbReference type="ARBA" id="ARBA00004141"/>
    </source>
</evidence>
<evidence type="ECO:0000256" key="5">
    <source>
        <dbReference type="SAM" id="Phobius"/>
    </source>
</evidence>
<organism evidence="7 8">
    <name type="scientific">Gordonia polyisoprenivorans</name>
    <dbReference type="NCBI Taxonomy" id="84595"/>
    <lineage>
        <taxon>Bacteria</taxon>
        <taxon>Bacillati</taxon>
        <taxon>Actinomycetota</taxon>
        <taxon>Actinomycetes</taxon>
        <taxon>Mycobacteriales</taxon>
        <taxon>Gordoniaceae</taxon>
        <taxon>Gordonia</taxon>
    </lineage>
</organism>
<dbReference type="Pfam" id="PF00324">
    <property type="entry name" value="AA_permease"/>
    <property type="match status" value="1"/>
</dbReference>
<dbReference type="GO" id="GO:0016020">
    <property type="term" value="C:membrane"/>
    <property type="evidence" value="ECO:0007669"/>
    <property type="project" value="UniProtKB-SubCell"/>
</dbReference>
<feature type="transmembrane region" description="Helical" evidence="5">
    <location>
        <begin position="351"/>
        <end position="377"/>
    </location>
</feature>
<evidence type="ECO:0000256" key="4">
    <source>
        <dbReference type="ARBA" id="ARBA00023136"/>
    </source>
</evidence>
<feature type="transmembrane region" description="Helical" evidence="5">
    <location>
        <begin position="424"/>
        <end position="445"/>
    </location>
</feature>
<dbReference type="Gene3D" id="1.20.1740.10">
    <property type="entry name" value="Amino acid/polyamine transporter I"/>
    <property type="match status" value="1"/>
</dbReference>
<proteinExistence type="predicted"/>
<feature type="domain" description="Amino acid permease/ SLC12A" evidence="6">
    <location>
        <begin position="33"/>
        <end position="445"/>
    </location>
</feature>
<dbReference type="InterPro" id="IPR004841">
    <property type="entry name" value="AA-permease/SLC12A_dom"/>
</dbReference>
<keyword evidence="3 5" id="KW-1133">Transmembrane helix</keyword>
<dbReference type="GO" id="GO:0055085">
    <property type="term" value="P:transmembrane transport"/>
    <property type="evidence" value="ECO:0007669"/>
    <property type="project" value="InterPro"/>
</dbReference>